<feature type="transmembrane region" description="Helical" evidence="7">
    <location>
        <begin position="176"/>
        <end position="197"/>
    </location>
</feature>
<feature type="transmembrane region" description="Helical" evidence="7">
    <location>
        <begin position="273"/>
        <end position="291"/>
    </location>
</feature>
<proteinExistence type="inferred from homology"/>
<name>A0ABP8D0G3_9ACTN</name>
<keyword evidence="5 7" id="KW-0472">Membrane</keyword>
<dbReference type="EMBL" id="BAABAT010000002">
    <property type="protein sequence ID" value="GAA4245280.1"/>
    <property type="molecule type" value="Genomic_DNA"/>
</dbReference>
<feature type="transmembrane region" description="Helical" evidence="7">
    <location>
        <begin position="247"/>
        <end position="267"/>
    </location>
</feature>
<organism evidence="9 10">
    <name type="scientific">Dactylosporangium darangshiense</name>
    <dbReference type="NCBI Taxonomy" id="579108"/>
    <lineage>
        <taxon>Bacteria</taxon>
        <taxon>Bacillati</taxon>
        <taxon>Actinomycetota</taxon>
        <taxon>Actinomycetes</taxon>
        <taxon>Micromonosporales</taxon>
        <taxon>Micromonosporaceae</taxon>
        <taxon>Dactylosporangium</taxon>
    </lineage>
</organism>
<evidence type="ECO:0000259" key="8">
    <source>
        <dbReference type="Pfam" id="PF00892"/>
    </source>
</evidence>
<evidence type="ECO:0000256" key="6">
    <source>
        <dbReference type="SAM" id="MobiDB-lite"/>
    </source>
</evidence>
<comment type="similarity">
    <text evidence="2">Belongs to the EamA transporter family.</text>
</comment>
<dbReference type="InterPro" id="IPR037185">
    <property type="entry name" value="EmrE-like"/>
</dbReference>
<dbReference type="SUPFAM" id="SSF103481">
    <property type="entry name" value="Multidrug resistance efflux transporter EmrE"/>
    <property type="match status" value="2"/>
</dbReference>
<evidence type="ECO:0000256" key="5">
    <source>
        <dbReference type="ARBA" id="ARBA00023136"/>
    </source>
</evidence>
<evidence type="ECO:0000256" key="2">
    <source>
        <dbReference type="ARBA" id="ARBA00007362"/>
    </source>
</evidence>
<feature type="transmembrane region" description="Helical" evidence="7">
    <location>
        <begin position="121"/>
        <end position="137"/>
    </location>
</feature>
<dbReference type="PANTHER" id="PTHR32322">
    <property type="entry name" value="INNER MEMBRANE TRANSPORTER"/>
    <property type="match status" value="1"/>
</dbReference>
<evidence type="ECO:0000256" key="1">
    <source>
        <dbReference type="ARBA" id="ARBA00004141"/>
    </source>
</evidence>
<evidence type="ECO:0000313" key="9">
    <source>
        <dbReference type="EMBL" id="GAA4245280.1"/>
    </source>
</evidence>
<comment type="subcellular location">
    <subcellularLocation>
        <location evidence="1">Membrane</location>
        <topology evidence="1">Multi-pass membrane protein</topology>
    </subcellularLocation>
</comment>
<accession>A0ABP8D0G3</accession>
<protein>
    <submittedName>
        <fullName evidence="9">EamA family transporter</fullName>
    </submittedName>
</protein>
<evidence type="ECO:0000256" key="3">
    <source>
        <dbReference type="ARBA" id="ARBA00022692"/>
    </source>
</evidence>
<evidence type="ECO:0000256" key="7">
    <source>
        <dbReference type="SAM" id="Phobius"/>
    </source>
</evidence>
<feature type="domain" description="EamA" evidence="8">
    <location>
        <begin position="148"/>
        <end position="289"/>
    </location>
</feature>
<dbReference type="Pfam" id="PF00892">
    <property type="entry name" value="EamA"/>
    <property type="match status" value="2"/>
</dbReference>
<keyword evidence="4 7" id="KW-1133">Transmembrane helix</keyword>
<comment type="caution">
    <text evidence="9">The sequence shown here is derived from an EMBL/GenBank/DDBJ whole genome shotgun (WGS) entry which is preliminary data.</text>
</comment>
<keyword evidence="10" id="KW-1185">Reference proteome</keyword>
<dbReference type="InterPro" id="IPR050638">
    <property type="entry name" value="AA-Vitamin_Transporters"/>
</dbReference>
<dbReference type="PANTHER" id="PTHR32322:SF2">
    <property type="entry name" value="EAMA DOMAIN-CONTAINING PROTEIN"/>
    <property type="match status" value="1"/>
</dbReference>
<sequence>MLGIGLALVSAATFGTAGTFAGSLMATGWSPGAVVTLRIGIAALVLTVPAILTLRRHKVSLRAGLGEILAFGLVAVAGGQLTFFNAVKRLDVGVALLLEYGGILLVVGWMWLRHGHRPRRLTVIGGVAALAGLALVLDPAGGGLDPVGVLWAGLAGVALAVYFTMAGSAESRVPPLVLAWAGMAVGAVALGIAAAVGVLPFHTSTAPVTLLNRQTSWVVPIASLALVAAALAYAAGIAASRLLGAKVASFAGLTEVLFAVLIAWALLGQAPGAWQLAGGLVVLAGIALVRADEKTSGADEKEGDGLVDESVELRGGQAGEHVGAAGNLPDPRRDAVPV</sequence>
<reference evidence="10" key="1">
    <citation type="journal article" date="2019" name="Int. J. Syst. Evol. Microbiol.">
        <title>The Global Catalogue of Microorganisms (GCM) 10K type strain sequencing project: providing services to taxonomists for standard genome sequencing and annotation.</title>
        <authorList>
            <consortium name="The Broad Institute Genomics Platform"/>
            <consortium name="The Broad Institute Genome Sequencing Center for Infectious Disease"/>
            <person name="Wu L."/>
            <person name="Ma J."/>
        </authorList>
    </citation>
    <scope>NUCLEOTIDE SEQUENCE [LARGE SCALE GENOMIC DNA]</scope>
    <source>
        <strain evidence="10">JCM 17441</strain>
    </source>
</reference>
<keyword evidence="3 7" id="KW-0812">Transmembrane</keyword>
<feature type="transmembrane region" description="Helical" evidence="7">
    <location>
        <begin position="92"/>
        <end position="112"/>
    </location>
</feature>
<evidence type="ECO:0000313" key="10">
    <source>
        <dbReference type="Proteomes" id="UP001500620"/>
    </source>
</evidence>
<dbReference type="InterPro" id="IPR000620">
    <property type="entry name" value="EamA_dom"/>
</dbReference>
<feature type="transmembrane region" description="Helical" evidence="7">
    <location>
        <begin position="64"/>
        <end position="86"/>
    </location>
</feature>
<gene>
    <name evidence="9" type="ORF">GCM10022255_011980</name>
</gene>
<feature type="transmembrane region" description="Helical" evidence="7">
    <location>
        <begin position="31"/>
        <end position="52"/>
    </location>
</feature>
<feature type="region of interest" description="Disordered" evidence="6">
    <location>
        <begin position="319"/>
        <end position="338"/>
    </location>
</feature>
<feature type="transmembrane region" description="Helical" evidence="7">
    <location>
        <begin position="217"/>
        <end position="235"/>
    </location>
</feature>
<feature type="transmembrane region" description="Helical" evidence="7">
    <location>
        <begin position="149"/>
        <end position="169"/>
    </location>
</feature>
<feature type="domain" description="EamA" evidence="8">
    <location>
        <begin position="2"/>
        <end position="137"/>
    </location>
</feature>
<evidence type="ECO:0000256" key="4">
    <source>
        <dbReference type="ARBA" id="ARBA00022989"/>
    </source>
</evidence>
<dbReference type="Proteomes" id="UP001500620">
    <property type="component" value="Unassembled WGS sequence"/>
</dbReference>